<dbReference type="InterPro" id="IPR036513">
    <property type="entry name" value="STAS_dom_sf"/>
</dbReference>
<dbReference type="Proteomes" id="UP000294739">
    <property type="component" value="Unassembled WGS sequence"/>
</dbReference>
<reference evidence="2 3" key="1">
    <citation type="submission" date="2019-03" db="EMBL/GenBank/DDBJ databases">
        <title>Draft genome sequences of novel Actinobacteria.</title>
        <authorList>
            <person name="Sahin N."/>
            <person name="Ay H."/>
            <person name="Saygin H."/>
        </authorList>
    </citation>
    <scope>NUCLEOTIDE SEQUENCE [LARGE SCALE GENOMIC DNA]</scope>
    <source>
        <strain evidence="2 3">5K138</strain>
    </source>
</reference>
<evidence type="ECO:0000313" key="2">
    <source>
        <dbReference type="EMBL" id="TDE12192.1"/>
    </source>
</evidence>
<evidence type="ECO:0000259" key="1">
    <source>
        <dbReference type="PROSITE" id="PS50801"/>
    </source>
</evidence>
<evidence type="ECO:0000313" key="3">
    <source>
        <dbReference type="Proteomes" id="UP000294739"/>
    </source>
</evidence>
<dbReference type="PROSITE" id="PS50801">
    <property type="entry name" value="STAS"/>
    <property type="match status" value="1"/>
</dbReference>
<name>A0A4R5DE97_9ACTN</name>
<feature type="domain" description="STAS" evidence="1">
    <location>
        <begin position="1"/>
        <end position="107"/>
    </location>
</feature>
<dbReference type="EMBL" id="SMKZ01000008">
    <property type="protein sequence ID" value="TDE12192.1"/>
    <property type="molecule type" value="Genomic_DNA"/>
</dbReference>
<keyword evidence="3" id="KW-1185">Reference proteome</keyword>
<dbReference type="InParanoid" id="A0A4R5DE97"/>
<comment type="caution">
    <text evidence="2">The sequence shown here is derived from an EMBL/GenBank/DDBJ whole genome shotgun (WGS) entry which is preliminary data.</text>
</comment>
<protein>
    <submittedName>
        <fullName evidence="2">STAS domain-containing protein</fullName>
    </submittedName>
</protein>
<accession>A0A4R5DE97</accession>
<proteinExistence type="predicted"/>
<dbReference type="Pfam" id="PF01740">
    <property type="entry name" value="STAS"/>
    <property type="match status" value="1"/>
</dbReference>
<sequence>MMSTQRLGGCVIVRLAGEFADADVLPLQRALCDLVASDDVVIDLSRTGPSAATVVGALTAAHDEAVRHRMSLHVTGAAGALRRLLNRSQLEARLTYHEHLADAVESALAARDARTHGT</sequence>
<dbReference type="OrthoDB" id="5193931at2"/>
<gene>
    <name evidence="2" type="ORF">E1269_07825</name>
</gene>
<dbReference type="Gene3D" id="3.30.750.24">
    <property type="entry name" value="STAS domain"/>
    <property type="match status" value="1"/>
</dbReference>
<organism evidence="2 3">
    <name type="scientific">Jiangella asiatica</name>
    <dbReference type="NCBI Taxonomy" id="2530372"/>
    <lineage>
        <taxon>Bacteria</taxon>
        <taxon>Bacillati</taxon>
        <taxon>Actinomycetota</taxon>
        <taxon>Actinomycetes</taxon>
        <taxon>Jiangellales</taxon>
        <taxon>Jiangellaceae</taxon>
        <taxon>Jiangella</taxon>
    </lineage>
</organism>
<dbReference type="AlphaFoldDB" id="A0A4R5DE97"/>
<dbReference type="InterPro" id="IPR002645">
    <property type="entry name" value="STAS_dom"/>
</dbReference>
<dbReference type="SUPFAM" id="SSF52091">
    <property type="entry name" value="SpoIIaa-like"/>
    <property type="match status" value="1"/>
</dbReference>